<keyword evidence="5" id="KW-1185">Reference proteome</keyword>
<dbReference type="OrthoDB" id="9774747at2"/>
<dbReference type="Pfam" id="PF08668">
    <property type="entry name" value="HDOD"/>
    <property type="match status" value="1"/>
</dbReference>
<dbReference type="RefSeq" id="WP_133593546.1">
    <property type="nucleotide sequence ID" value="NZ_SNVV01000015.1"/>
</dbReference>
<dbReference type="CDD" id="cd17569">
    <property type="entry name" value="REC_HupR-like"/>
    <property type="match status" value="1"/>
</dbReference>
<protein>
    <submittedName>
        <fullName evidence="4">Response regulator receiver domain-containing protein</fullName>
    </submittedName>
</protein>
<dbReference type="AlphaFoldDB" id="A0A4R6DTE3"/>
<accession>A0A4R6DTE3</accession>
<dbReference type="EMBL" id="SNVV01000015">
    <property type="protein sequence ID" value="TDN48411.1"/>
    <property type="molecule type" value="Genomic_DNA"/>
</dbReference>
<organism evidence="4 5">
    <name type="scientific">Azoarcus indigens</name>
    <dbReference type="NCBI Taxonomy" id="29545"/>
    <lineage>
        <taxon>Bacteria</taxon>
        <taxon>Pseudomonadati</taxon>
        <taxon>Pseudomonadota</taxon>
        <taxon>Betaproteobacteria</taxon>
        <taxon>Rhodocyclales</taxon>
        <taxon>Zoogloeaceae</taxon>
        <taxon>Azoarcus</taxon>
    </lineage>
</organism>
<dbReference type="InterPro" id="IPR052340">
    <property type="entry name" value="RNase_Y/CdgJ"/>
</dbReference>
<dbReference type="Gene3D" id="3.40.50.2300">
    <property type="match status" value="1"/>
</dbReference>
<dbReference type="InterPro" id="IPR001789">
    <property type="entry name" value="Sig_transdc_resp-reg_receiver"/>
</dbReference>
<evidence type="ECO:0000259" key="3">
    <source>
        <dbReference type="PROSITE" id="PS51833"/>
    </source>
</evidence>
<evidence type="ECO:0000313" key="5">
    <source>
        <dbReference type="Proteomes" id="UP000295129"/>
    </source>
</evidence>
<gene>
    <name evidence="4" type="ORF">C7389_11578</name>
</gene>
<dbReference type="SUPFAM" id="SSF109604">
    <property type="entry name" value="HD-domain/PDEase-like"/>
    <property type="match status" value="1"/>
</dbReference>
<dbReference type="PIRSF" id="PIRSF036883">
    <property type="entry name" value="RR_HD-GYP_mod"/>
    <property type="match status" value="1"/>
</dbReference>
<name>A0A4R6DTE3_9RHOO</name>
<dbReference type="PROSITE" id="PS50110">
    <property type="entry name" value="RESPONSE_REGULATORY"/>
    <property type="match status" value="1"/>
</dbReference>
<dbReference type="PANTHER" id="PTHR33525">
    <property type="match status" value="1"/>
</dbReference>
<keyword evidence="1" id="KW-0597">Phosphoprotein</keyword>
<dbReference type="GO" id="GO:0000160">
    <property type="term" value="P:phosphorelay signal transduction system"/>
    <property type="evidence" value="ECO:0007669"/>
    <property type="project" value="InterPro"/>
</dbReference>
<evidence type="ECO:0000259" key="2">
    <source>
        <dbReference type="PROSITE" id="PS50110"/>
    </source>
</evidence>
<dbReference type="InterPro" id="IPR014626">
    <property type="entry name" value="Sig_transdc_resp-reg_put"/>
</dbReference>
<feature type="domain" description="HDOD" evidence="3">
    <location>
        <begin position="138"/>
        <end position="310"/>
    </location>
</feature>
<evidence type="ECO:0000313" key="4">
    <source>
        <dbReference type="EMBL" id="TDN48411.1"/>
    </source>
</evidence>
<dbReference type="SMART" id="SM00448">
    <property type="entry name" value="REC"/>
    <property type="match status" value="1"/>
</dbReference>
<dbReference type="PROSITE" id="PS51833">
    <property type="entry name" value="HDOD"/>
    <property type="match status" value="1"/>
</dbReference>
<dbReference type="PANTHER" id="PTHR33525:SF6">
    <property type="entry name" value="HDOD DOMAIN-CONTAINING PROTEIN"/>
    <property type="match status" value="1"/>
</dbReference>
<dbReference type="SUPFAM" id="SSF52172">
    <property type="entry name" value="CheY-like"/>
    <property type="match status" value="1"/>
</dbReference>
<dbReference type="Pfam" id="PF00072">
    <property type="entry name" value="Response_reg"/>
    <property type="match status" value="1"/>
</dbReference>
<dbReference type="InterPro" id="IPR011006">
    <property type="entry name" value="CheY-like_superfamily"/>
</dbReference>
<dbReference type="Proteomes" id="UP000295129">
    <property type="component" value="Unassembled WGS sequence"/>
</dbReference>
<proteinExistence type="predicted"/>
<evidence type="ECO:0000256" key="1">
    <source>
        <dbReference type="PROSITE-ProRule" id="PRU00169"/>
    </source>
</evidence>
<comment type="caution">
    <text evidence="4">The sequence shown here is derived from an EMBL/GenBank/DDBJ whole genome shotgun (WGS) entry which is preliminary data.</text>
</comment>
<dbReference type="InterPro" id="IPR013976">
    <property type="entry name" value="HDOD"/>
</dbReference>
<reference evidence="4 5" key="1">
    <citation type="submission" date="2019-03" db="EMBL/GenBank/DDBJ databases">
        <title>Genomic Encyclopedia of Type Strains, Phase IV (KMG-IV): sequencing the most valuable type-strain genomes for metagenomic binning, comparative biology and taxonomic classification.</title>
        <authorList>
            <person name="Goeker M."/>
        </authorList>
    </citation>
    <scope>NUCLEOTIDE SEQUENCE [LARGE SCALE GENOMIC DNA]</scope>
    <source>
        <strain evidence="4 5">DSM 12121</strain>
    </source>
</reference>
<feature type="modified residue" description="4-aspartylphosphate" evidence="1">
    <location>
        <position position="53"/>
    </location>
</feature>
<sequence>MRVVFVDDEPLVLSGFERTLAIREDEWDCAFFTSGPEALAGLESCPADVIVSDMRMPFMDGAELLQQVRARWPASMRIILSGHADVEAMRRMLDVAHQFLAKPCDNARLFSIIESAVRLRDMFSAPEVVAAVGGINRLPSAPRIFGELNRMLADPLGNTRAVGELISADPALSAKVLQLSNSAFFGGGKPVPDVAAAVARLGTEVVTRVVIAAQVFDGASANGQVDALQRQALRASQIAARVIGTPGPAATAALLAHVGLLVAPVPAATAAPESCCVCGAPLHAAVGAYLLGLWGLPMDIVRAVAHHHLPQCDSPTEFGITGMTHVATALASGEQPDGAYLAAAGMLDRLPAWQAASSKFLEEENDE</sequence>
<dbReference type="Gene3D" id="1.10.3210.10">
    <property type="entry name" value="Hypothetical protein af1432"/>
    <property type="match status" value="1"/>
</dbReference>
<feature type="domain" description="Response regulatory" evidence="2">
    <location>
        <begin position="2"/>
        <end position="117"/>
    </location>
</feature>